<dbReference type="Gene3D" id="3.40.50.720">
    <property type="entry name" value="NAD(P)-binding Rossmann-like Domain"/>
    <property type="match status" value="1"/>
</dbReference>
<proteinExistence type="inferred from homology"/>
<comment type="caution">
    <text evidence="4">The sequence shown here is derived from an EMBL/GenBank/DDBJ whole genome shotgun (WGS) entry which is preliminary data.</text>
</comment>
<organism evidence="4 5">
    <name type="scientific">Actinomadura adrarensis</name>
    <dbReference type="NCBI Taxonomy" id="1819600"/>
    <lineage>
        <taxon>Bacteria</taxon>
        <taxon>Bacillati</taxon>
        <taxon>Actinomycetota</taxon>
        <taxon>Actinomycetes</taxon>
        <taxon>Streptosporangiales</taxon>
        <taxon>Thermomonosporaceae</taxon>
        <taxon>Actinomadura</taxon>
    </lineage>
</organism>
<protein>
    <submittedName>
        <fullName evidence="4">SDR family NAD(P)-dependent oxidoreductase</fullName>
    </submittedName>
</protein>
<evidence type="ECO:0000256" key="3">
    <source>
        <dbReference type="RuleBase" id="RU000363"/>
    </source>
</evidence>
<feature type="non-terminal residue" evidence="4">
    <location>
        <position position="186"/>
    </location>
</feature>
<dbReference type="Proteomes" id="UP001597083">
    <property type="component" value="Unassembled WGS sequence"/>
</dbReference>
<dbReference type="Pfam" id="PF00106">
    <property type="entry name" value="adh_short"/>
    <property type="match status" value="1"/>
</dbReference>
<dbReference type="InterPro" id="IPR002347">
    <property type="entry name" value="SDR_fam"/>
</dbReference>
<reference evidence="5" key="1">
    <citation type="journal article" date="2019" name="Int. J. Syst. Evol. Microbiol.">
        <title>The Global Catalogue of Microorganisms (GCM) 10K type strain sequencing project: providing services to taxonomists for standard genome sequencing and annotation.</title>
        <authorList>
            <consortium name="The Broad Institute Genomics Platform"/>
            <consortium name="The Broad Institute Genome Sequencing Center for Infectious Disease"/>
            <person name="Wu L."/>
            <person name="Ma J."/>
        </authorList>
    </citation>
    <scope>NUCLEOTIDE SEQUENCE [LARGE SCALE GENOMIC DNA]</scope>
    <source>
        <strain evidence="5">JCM 31696</strain>
    </source>
</reference>
<dbReference type="PRINTS" id="PR00081">
    <property type="entry name" value="GDHRDH"/>
</dbReference>
<evidence type="ECO:0000313" key="5">
    <source>
        <dbReference type="Proteomes" id="UP001597083"/>
    </source>
</evidence>
<dbReference type="InterPro" id="IPR051911">
    <property type="entry name" value="SDR_oxidoreductase"/>
</dbReference>
<dbReference type="PANTHER" id="PTHR43976:SF16">
    <property type="entry name" value="SHORT-CHAIN DEHYDROGENASE_REDUCTASE FAMILY PROTEIN"/>
    <property type="match status" value="1"/>
</dbReference>
<dbReference type="SUPFAM" id="SSF51735">
    <property type="entry name" value="NAD(P)-binding Rossmann-fold domains"/>
    <property type="match status" value="1"/>
</dbReference>
<evidence type="ECO:0000256" key="2">
    <source>
        <dbReference type="ARBA" id="ARBA00023002"/>
    </source>
</evidence>
<evidence type="ECO:0000256" key="1">
    <source>
        <dbReference type="ARBA" id="ARBA00006484"/>
    </source>
</evidence>
<evidence type="ECO:0000313" key="4">
    <source>
        <dbReference type="EMBL" id="MFD0852139.1"/>
    </source>
</evidence>
<keyword evidence="5" id="KW-1185">Reference proteome</keyword>
<keyword evidence="2" id="KW-0560">Oxidoreductase</keyword>
<dbReference type="EMBL" id="JBHTIR010001096">
    <property type="protein sequence ID" value="MFD0852139.1"/>
    <property type="molecule type" value="Genomic_DNA"/>
</dbReference>
<dbReference type="PANTHER" id="PTHR43976">
    <property type="entry name" value="SHORT CHAIN DEHYDROGENASE"/>
    <property type="match status" value="1"/>
</dbReference>
<gene>
    <name evidence="4" type="ORF">ACFQ07_07900</name>
</gene>
<accession>A0ABW3CER2</accession>
<dbReference type="InterPro" id="IPR036291">
    <property type="entry name" value="NAD(P)-bd_dom_sf"/>
</dbReference>
<name>A0ABW3CER2_9ACTN</name>
<comment type="similarity">
    <text evidence="1 3">Belongs to the short-chain dehydrogenases/reductases (SDR) family.</text>
</comment>
<sequence>MARNLEPLDDLAAAYPERLVRLPLDVTDRAAVQETVKQAVEAFGRLDIVVNNAGAMLYGMVEEATEEQIRAHFDVNFFGAVWVLQAVVPYLRAQGSGRILQITTMGTGGGPVPAVGFYGAAKSALDALSQPLAAELEPFGIKVTVVQMGGYSTGLFTQGMTATSPLPHYEPLREQLAALWPEDAEP</sequence>
<dbReference type="PRINTS" id="PR00080">
    <property type="entry name" value="SDRFAMILY"/>
</dbReference>